<protein>
    <submittedName>
        <fullName evidence="1">AAA family ATPase</fullName>
    </submittedName>
</protein>
<proteinExistence type="predicted"/>
<dbReference type="Gene3D" id="3.40.50.300">
    <property type="entry name" value="P-loop containing nucleotide triphosphate hydrolases"/>
    <property type="match status" value="1"/>
</dbReference>
<dbReference type="AlphaFoldDB" id="A0A4V1RI85"/>
<evidence type="ECO:0000313" key="2">
    <source>
        <dbReference type="Proteomes" id="UP000289411"/>
    </source>
</evidence>
<sequence length="177" mass="18368">MTRTGGRPTLIVLGGRPGVGKTTLARALARRLGAVALRIDTIEQAMRDAGVPAGDVGAAGYGIANALAADHLSQGLSVVADAVNPVAASRQGWRTVAARTGARSVEIEVVCSDLAEHRHRVETRGSDIPGLVPPGWARVQALETDPWPEPHLVCDTAHRDSARSLDEIVAHLGADGG</sequence>
<dbReference type="SUPFAM" id="SSF52540">
    <property type="entry name" value="P-loop containing nucleoside triphosphate hydrolases"/>
    <property type="match status" value="1"/>
</dbReference>
<dbReference type="Pfam" id="PF13671">
    <property type="entry name" value="AAA_33"/>
    <property type="match status" value="1"/>
</dbReference>
<organism evidence="1 2">
    <name type="scientific">Lichenibacterium ramalinae</name>
    <dbReference type="NCBI Taxonomy" id="2316527"/>
    <lineage>
        <taxon>Bacteria</taxon>
        <taxon>Pseudomonadati</taxon>
        <taxon>Pseudomonadota</taxon>
        <taxon>Alphaproteobacteria</taxon>
        <taxon>Hyphomicrobiales</taxon>
        <taxon>Lichenihabitantaceae</taxon>
        <taxon>Lichenibacterium</taxon>
    </lineage>
</organism>
<name>A0A4V1RI85_9HYPH</name>
<dbReference type="PANTHER" id="PTHR37807:SF3">
    <property type="entry name" value="OS07G0160300 PROTEIN"/>
    <property type="match status" value="1"/>
</dbReference>
<reference evidence="1 2" key="2">
    <citation type="submission" date="2019-02" db="EMBL/GenBank/DDBJ databases">
        <title>'Lichenibacterium ramalinii' gen. nov. sp. nov., 'Lichenibacterium minor' gen. nov. sp. nov.</title>
        <authorList>
            <person name="Pankratov T."/>
        </authorList>
    </citation>
    <scope>NUCLEOTIDE SEQUENCE [LARGE SCALE GENOMIC DNA]</scope>
    <source>
        <strain evidence="1 2">RmlP001</strain>
    </source>
</reference>
<accession>A0A4V1RI85</accession>
<dbReference type="InterPro" id="IPR027417">
    <property type="entry name" value="P-loop_NTPase"/>
</dbReference>
<gene>
    <name evidence="1" type="ORF">D3272_19670</name>
</gene>
<dbReference type="EMBL" id="QYBC01000018">
    <property type="protein sequence ID" value="RYB02723.1"/>
    <property type="molecule type" value="Genomic_DNA"/>
</dbReference>
<keyword evidence="2" id="KW-1185">Reference proteome</keyword>
<dbReference type="OrthoDB" id="3819922at2"/>
<reference evidence="1 2" key="1">
    <citation type="submission" date="2018-09" db="EMBL/GenBank/DDBJ databases">
        <authorList>
            <person name="Grouzdev D.S."/>
            <person name="Krutkina M.S."/>
        </authorList>
    </citation>
    <scope>NUCLEOTIDE SEQUENCE [LARGE SCALE GENOMIC DNA]</scope>
    <source>
        <strain evidence="1 2">RmlP001</strain>
    </source>
</reference>
<dbReference type="RefSeq" id="WP_129220926.1">
    <property type="nucleotide sequence ID" value="NZ_QYBC01000018.1"/>
</dbReference>
<dbReference type="Proteomes" id="UP000289411">
    <property type="component" value="Unassembled WGS sequence"/>
</dbReference>
<evidence type="ECO:0000313" key="1">
    <source>
        <dbReference type="EMBL" id="RYB02723.1"/>
    </source>
</evidence>
<comment type="caution">
    <text evidence="1">The sequence shown here is derived from an EMBL/GenBank/DDBJ whole genome shotgun (WGS) entry which is preliminary data.</text>
</comment>
<dbReference type="PANTHER" id="PTHR37807">
    <property type="entry name" value="OS07G0160300 PROTEIN"/>
    <property type="match status" value="1"/>
</dbReference>